<organism evidence="1 2">
    <name type="scientific">Brevundimonas diminuta 3F5N</name>
    <dbReference type="NCBI Taxonomy" id="1255603"/>
    <lineage>
        <taxon>Bacteria</taxon>
        <taxon>Pseudomonadati</taxon>
        <taxon>Pseudomonadota</taxon>
        <taxon>Alphaproteobacteria</taxon>
        <taxon>Caulobacterales</taxon>
        <taxon>Caulobacteraceae</taxon>
        <taxon>Brevundimonas</taxon>
    </lineage>
</organism>
<name>A0A1R4F0W9_BREDI</name>
<dbReference type="OrthoDB" id="7858762at2"/>
<protein>
    <submittedName>
        <fullName evidence="1">Uncharacterized protein</fullName>
    </submittedName>
</protein>
<proteinExistence type="predicted"/>
<dbReference type="Pfam" id="PF13554">
    <property type="entry name" value="Phage_tail_terminator_5"/>
    <property type="match status" value="1"/>
</dbReference>
<dbReference type="AlphaFoldDB" id="A0A1R4F0W9"/>
<reference evidence="1 2" key="1">
    <citation type="submission" date="2017-02" db="EMBL/GenBank/DDBJ databases">
        <authorList>
            <person name="Peterson S.W."/>
        </authorList>
    </citation>
    <scope>NUCLEOTIDE SEQUENCE [LARGE SCALE GENOMIC DNA]</scope>
    <source>
        <strain evidence="1 2">3F5N</strain>
    </source>
</reference>
<dbReference type="InterPro" id="IPR025395">
    <property type="entry name" value="Phage_tail_terminator-like"/>
</dbReference>
<dbReference type="Proteomes" id="UP000195766">
    <property type="component" value="Unassembled WGS sequence"/>
</dbReference>
<dbReference type="Gene3D" id="3.30.2000.20">
    <property type="match status" value="1"/>
</dbReference>
<gene>
    <name evidence="1" type="ORF">FM111_01900</name>
</gene>
<sequence>MADPVVVAGLLLARCATLNVGTPKMPVAMPDVAFNSPADGRYLRVDLFTNAPFWEGLTSGRVDQGLLQVTVVWPKGKGLIVQRRAAKQVMDHFAKGLKLFGPATRVTVNREPWAASPIPGDVSTETPVTISWTAS</sequence>
<dbReference type="EMBL" id="FUIE01000015">
    <property type="protein sequence ID" value="SJM49569.1"/>
    <property type="molecule type" value="Genomic_DNA"/>
</dbReference>
<evidence type="ECO:0000313" key="2">
    <source>
        <dbReference type="Proteomes" id="UP000195766"/>
    </source>
</evidence>
<accession>A0A1R4F0W9</accession>
<dbReference type="RefSeq" id="WP_087139054.1">
    <property type="nucleotide sequence ID" value="NZ_FUIE01000015.1"/>
</dbReference>
<evidence type="ECO:0000313" key="1">
    <source>
        <dbReference type="EMBL" id="SJM49569.1"/>
    </source>
</evidence>